<sequence length="61" mass="6689">MIEATNFVHSSFRLRLFYRSTPSLLLEIAFEIEAENWFVAAVFAWGAQSCAGAALAAASYA</sequence>
<feature type="non-terminal residue" evidence="1">
    <location>
        <position position="61"/>
    </location>
</feature>
<dbReference type="Proteomes" id="UP000265520">
    <property type="component" value="Unassembled WGS sequence"/>
</dbReference>
<reference evidence="1 2" key="1">
    <citation type="journal article" date="2018" name="Front. Plant Sci.">
        <title>Red Clover (Trifolium pratense) and Zigzag Clover (T. medium) - A Picture of Genomic Similarities and Differences.</title>
        <authorList>
            <person name="Dluhosova J."/>
            <person name="Istvanek J."/>
            <person name="Nedelnik J."/>
            <person name="Repkova J."/>
        </authorList>
    </citation>
    <scope>NUCLEOTIDE SEQUENCE [LARGE SCALE GENOMIC DNA]</scope>
    <source>
        <strain evidence="2">cv. 10/8</strain>
        <tissue evidence="1">Leaf</tissue>
    </source>
</reference>
<evidence type="ECO:0000313" key="1">
    <source>
        <dbReference type="EMBL" id="MCI23464.1"/>
    </source>
</evidence>
<keyword evidence="2" id="KW-1185">Reference proteome</keyword>
<dbReference type="AlphaFoldDB" id="A0A392QHV8"/>
<evidence type="ECO:0000313" key="2">
    <source>
        <dbReference type="Proteomes" id="UP000265520"/>
    </source>
</evidence>
<name>A0A392QHV8_9FABA</name>
<accession>A0A392QHV8</accession>
<dbReference type="EMBL" id="LXQA010136230">
    <property type="protein sequence ID" value="MCI23464.1"/>
    <property type="molecule type" value="Genomic_DNA"/>
</dbReference>
<protein>
    <submittedName>
        <fullName evidence="1">Uncharacterized protein</fullName>
    </submittedName>
</protein>
<proteinExistence type="predicted"/>
<organism evidence="1 2">
    <name type="scientific">Trifolium medium</name>
    <dbReference type="NCBI Taxonomy" id="97028"/>
    <lineage>
        <taxon>Eukaryota</taxon>
        <taxon>Viridiplantae</taxon>
        <taxon>Streptophyta</taxon>
        <taxon>Embryophyta</taxon>
        <taxon>Tracheophyta</taxon>
        <taxon>Spermatophyta</taxon>
        <taxon>Magnoliopsida</taxon>
        <taxon>eudicotyledons</taxon>
        <taxon>Gunneridae</taxon>
        <taxon>Pentapetalae</taxon>
        <taxon>rosids</taxon>
        <taxon>fabids</taxon>
        <taxon>Fabales</taxon>
        <taxon>Fabaceae</taxon>
        <taxon>Papilionoideae</taxon>
        <taxon>50 kb inversion clade</taxon>
        <taxon>NPAAA clade</taxon>
        <taxon>Hologalegina</taxon>
        <taxon>IRL clade</taxon>
        <taxon>Trifolieae</taxon>
        <taxon>Trifolium</taxon>
    </lineage>
</organism>
<comment type="caution">
    <text evidence="1">The sequence shown here is derived from an EMBL/GenBank/DDBJ whole genome shotgun (WGS) entry which is preliminary data.</text>
</comment>